<evidence type="ECO:0000256" key="1">
    <source>
        <dbReference type="ARBA" id="ARBA00009477"/>
    </source>
</evidence>
<feature type="coiled-coil region" evidence="2">
    <location>
        <begin position="100"/>
        <end position="141"/>
    </location>
</feature>
<dbReference type="SUPFAM" id="SSF111369">
    <property type="entry name" value="HlyD-like secretion proteins"/>
    <property type="match status" value="1"/>
</dbReference>
<name>A0ABV4TV86_9GAMM</name>
<gene>
    <name evidence="5" type="ORF">ACERLL_09360</name>
</gene>
<dbReference type="InterPro" id="IPR006143">
    <property type="entry name" value="RND_pump_MFP"/>
</dbReference>
<evidence type="ECO:0000256" key="2">
    <source>
        <dbReference type="SAM" id="Coils"/>
    </source>
</evidence>
<evidence type="ECO:0000313" key="5">
    <source>
        <dbReference type="EMBL" id="MFA9461029.1"/>
    </source>
</evidence>
<accession>A0ABV4TV86</accession>
<dbReference type="EMBL" id="JBGUAW010000006">
    <property type="protein sequence ID" value="MFA9461029.1"/>
    <property type="molecule type" value="Genomic_DNA"/>
</dbReference>
<sequence length="401" mass="44038">MHWRKRLIGGTAGLLLAVALAYGFWPRPLPVDTAVVSRGPLRETIEQEGQTRVRDRFVVAAPVTGRLVRHDWEVGDRVEKGQELLRIDPAASPLLDPRSRARAEARAAQTEAAMDRARAELEAAESQADFAEHSLNRIRRLHQGGKASDAELDQARNRARVADAGLRSARFSVRVAEFERNMARTALERGTDAMRPLVLTAPVSGKILAVQEESRVPVQPGQPLLTIGDTASLEAVMDVLSSDAVRIRAGTAVEFIGWGGEGALEGRVRRVEPAGYTKVSALGVEEQRVDVVADFTSPRAQWRRLGHGYRVDARFILWAAEDALQVPESALFRYKGHWAVFMVAEGEARRREVEVGHRGGLRAQVLAGLQEGQRVIVHPPSKLRPGARVAARGEQGSEYLP</sequence>
<feature type="domain" description="Multidrug resistance protein MdtA-like alpha-helical hairpin" evidence="3">
    <location>
        <begin position="115"/>
        <end position="177"/>
    </location>
</feature>
<evidence type="ECO:0000259" key="4">
    <source>
        <dbReference type="Pfam" id="PF25989"/>
    </source>
</evidence>
<feature type="domain" description="YknX-like C-terminal permuted SH3-like" evidence="4">
    <location>
        <begin position="323"/>
        <end position="390"/>
    </location>
</feature>
<dbReference type="PANTHER" id="PTHR30469:SF15">
    <property type="entry name" value="HLYD FAMILY OF SECRETION PROTEINS"/>
    <property type="match status" value="1"/>
</dbReference>
<dbReference type="Gene3D" id="2.40.30.170">
    <property type="match status" value="1"/>
</dbReference>
<dbReference type="Pfam" id="PF25876">
    <property type="entry name" value="HH_MFP_RND"/>
    <property type="match status" value="1"/>
</dbReference>
<keyword evidence="6" id="KW-1185">Reference proteome</keyword>
<proteinExistence type="inferred from homology"/>
<dbReference type="NCBIfam" id="TIGR01730">
    <property type="entry name" value="RND_mfp"/>
    <property type="match status" value="1"/>
</dbReference>
<evidence type="ECO:0000259" key="3">
    <source>
        <dbReference type="Pfam" id="PF25876"/>
    </source>
</evidence>
<evidence type="ECO:0000313" key="6">
    <source>
        <dbReference type="Proteomes" id="UP001575181"/>
    </source>
</evidence>
<dbReference type="PANTHER" id="PTHR30469">
    <property type="entry name" value="MULTIDRUG RESISTANCE PROTEIN MDTA"/>
    <property type="match status" value="1"/>
</dbReference>
<comment type="similarity">
    <text evidence="1">Belongs to the membrane fusion protein (MFP) (TC 8.A.1) family.</text>
</comment>
<dbReference type="RefSeq" id="WP_373655817.1">
    <property type="nucleotide sequence ID" value="NZ_JBGUAW010000006.1"/>
</dbReference>
<dbReference type="Gene3D" id="2.40.420.20">
    <property type="match status" value="1"/>
</dbReference>
<dbReference type="Proteomes" id="UP001575181">
    <property type="component" value="Unassembled WGS sequence"/>
</dbReference>
<dbReference type="Gene3D" id="1.10.287.470">
    <property type="entry name" value="Helix hairpin bin"/>
    <property type="match status" value="1"/>
</dbReference>
<protein>
    <submittedName>
        <fullName evidence="5">Efflux RND transporter periplasmic adaptor subunit</fullName>
    </submittedName>
</protein>
<keyword evidence="2" id="KW-0175">Coiled coil</keyword>
<dbReference type="Pfam" id="PF25989">
    <property type="entry name" value="YknX_C"/>
    <property type="match status" value="1"/>
</dbReference>
<dbReference type="Gene3D" id="2.40.50.100">
    <property type="match status" value="1"/>
</dbReference>
<comment type="caution">
    <text evidence="5">The sequence shown here is derived from an EMBL/GenBank/DDBJ whole genome shotgun (WGS) entry which is preliminary data.</text>
</comment>
<dbReference type="InterPro" id="IPR058624">
    <property type="entry name" value="MdtA-like_HH"/>
</dbReference>
<dbReference type="InterPro" id="IPR058637">
    <property type="entry name" value="YknX-like_C"/>
</dbReference>
<reference evidence="5 6" key="1">
    <citation type="submission" date="2024-08" db="EMBL/GenBank/DDBJ databases">
        <title>Whole-genome sequencing of halo(alkali)philic microorganisms from hypersaline lakes.</title>
        <authorList>
            <person name="Sorokin D.Y."/>
            <person name="Merkel A.Y."/>
            <person name="Messina E."/>
            <person name="Yakimov M."/>
        </authorList>
    </citation>
    <scope>NUCLEOTIDE SEQUENCE [LARGE SCALE GENOMIC DNA]</scope>
    <source>
        <strain evidence="5 6">Cl-TMA</strain>
    </source>
</reference>
<organism evidence="5 6">
    <name type="scientific">Thiohalorhabdus methylotrophus</name>
    <dbReference type="NCBI Taxonomy" id="3242694"/>
    <lineage>
        <taxon>Bacteria</taxon>
        <taxon>Pseudomonadati</taxon>
        <taxon>Pseudomonadota</taxon>
        <taxon>Gammaproteobacteria</taxon>
        <taxon>Thiohalorhabdales</taxon>
        <taxon>Thiohalorhabdaceae</taxon>
        <taxon>Thiohalorhabdus</taxon>
    </lineage>
</organism>